<evidence type="ECO:0000313" key="2">
    <source>
        <dbReference type="Proteomes" id="UP000886998"/>
    </source>
</evidence>
<dbReference type="AlphaFoldDB" id="A0A8X7CMB6"/>
<reference evidence="1" key="1">
    <citation type="submission" date="2020-08" db="EMBL/GenBank/DDBJ databases">
        <title>Multicomponent nature underlies the extraordinary mechanical properties of spider dragline silk.</title>
        <authorList>
            <person name="Kono N."/>
            <person name="Nakamura H."/>
            <person name="Mori M."/>
            <person name="Yoshida Y."/>
            <person name="Ohtoshi R."/>
            <person name="Malay A.D."/>
            <person name="Moran D.A.P."/>
            <person name="Tomita M."/>
            <person name="Numata K."/>
            <person name="Arakawa K."/>
        </authorList>
    </citation>
    <scope>NUCLEOTIDE SEQUENCE</scope>
</reference>
<dbReference type="OrthoDB" id="6513340at2759"/>
<accession>A0A8X7CMB6</accession>
<organism evidence="1 2">
    <name type="scientific">Trichonephila inaurata madagascariensis</name>
    <dbReference type="NCBI Taxonomy" id="2747483"/>
    <lineage>
        <taxon>Eukaryota</taxon>
        <taxon>Metazoa</taxon>
        <taxon>Ecdysozoa</taxon>
        <taxon>Arthropoda</taxon>
        <taxon>Chelicerata</taxon>
        <taxon>Arachnida</taxon>
        <taxon>Araneae</taxon>
        <taxon>Araneomorphae</taxon>
        <taxon>Entelegynae</taxon>
        <taxon>Araneoidea</taxon>
        <taxon>Nephilidae</taxon>
        <taxon>Trichonephila</taxon>
        <taxon>Trichonephila inaurata</taxon>
    </lineage>
</organism>
<proteinExistence type="predicted"/>
<gene>
    <name evidence="1" type="primary">AVEN_195669_1</name>
    <name evidence="1" type="ORF">TNIN_451061</name>
</gene>
<keyword evidence="2" id="KW-1185">Reference proteome</keyword>
<comment type="caution">
    <text evidence="1">The sequence shown here is derived from an EMBL/GenBank/DDBJ whole genome shotgun (WGS) entry which is preliminary data.</text>
</comment>
<protein>
    <submittedName>
        <fullName evidence="1">DUF1758 domain-containing protein</fullName>
    </submittedName>
</protein>
<dbReference type="EMBL" id="BMAV01018536">
    <property type="protein sequence ID" value="GFY70970.1"/>
    <property type="molecule type" value="Genomic_DNA"/>
</dbReference>
<sequence>MLSNELSLRCLEERKVYRMATHRKRTWNRKCNTTEENVKVEETPFCCFRKMSTARYFKIEDDLAKGGALDPLISTAPLTYLELVGGAVGPLGLFYDSPAENTATAVEYKADFEGAEDYRDNFFELKPKIETLLNKDSGSVLESSSASVCDVVKLKLSKFELKMFSGDPKEYFSKIHDSKELTAIDKFLYFYTNVGRDSPPIRLLLGADILGSILTGRIEVLSSGVSEVEILLGWTILGLGKKREVVNLVTLSLKNMDVPKMWDLEVLGITDPIEKKNESLLEEETLAHFKETVRICEDQRFEVALPWLAGHHALYDKYDAAESRLRTATKCLINENYFEAYHNVFKQW</sequence>
<dbReference type="Proteomes" id="UP000886998">
    <property type="component" value="Unassembled WGS sequence"/>
</dbReference>
<evidence type="ECO:0000313" key="1">
    <source>
        <dbReference type="EMBL" id="GFY70970.1"/>
    </source>
</evidence>
<name>A0A8X7CMB6_9ARAC</name>